<reference evidence="2" key="1">
    <citation type="submission" date="2022-11" db="UniProtKB">
        <authorList>
            <consortium name="WormBaseParasite"/>
        </authorList>
    </citation>
    <scope>IDENTIFICATION</scope>
</reference>
<accession>A0A914VA30</accession>
<sequence>MVTATTAAAAAAAGRRSPVVAGLQRCDRAPPRPSAVVVGGSVIVYLPPSPTKPTVRCGRRRSCGQLESAHCCGGRRQWLRRWSKLADWKKVERRSCARECEIGAGDWSRRRRDQGRCVCSTVGACERERRRPVLYAGRTLRLSNRVGAAHCQNMFAPDVCWSTRRFRCCSRRPAGCAARVRVRASFARILDTVLEVLVRRIRASFGLFRYACAPRVTALSSNDCLSMHSIPAGSIA</sequence>
<proteinExistence type="predicted"/>
<keyword evidence="1" id="KW-1185">Reference proteome</keyword>
<organism evidence="1 2">
    <name type="scientific">Plectus sambesii</name>
    <dbReference type="NCBI Taxonomy" id="2011161"/>
    <lineage>
        <taxon>Eukaryota</taxon>
        <taxon>Metazoa</taxon>
        <taxon>Ecdysozoa</taxon>
        <taxon>Nematoda</taxon>
        <taxon>Chromadorea</taxon>
        <taxon>Plectida</taxon>
        <taxon>Plectina</taxon>
        <taxon>Plectoidea</taxon>
        <taxon>Plectidae</taxon>
        <taxon>Plectus</taxon>
    </lineage>
</organism>
<name>A0A914VA30_9BILA</name>
<evidence type="ECO:0000313" key="1">
    <source>
        <dbReference type="Proteomes" id="UP000887566"/>
    </source>
</evidence>
<dbReference type="WBParaSite" id="PSAMB.scaffold1694size28667.g14448.t1">
    <property type="protein sequence ID" value="PSAMB.scaffold1694size28667.g14448.t1"/>
    <property type="gene ID" value="PSAMB.scaffold1694size28667.g14448"/>
</dbReference>
<protein>
    <submittedName>
        <fullName evidence="2">Uncharacterized protein</fullName>
    </submittedName>
</protein>
<dbReference type="AlphaFoldDB" id="A0A914VA30"/>
<dbReference type="Proteomes" id="UP000887566">
    <property type="component" value="Unplaced"/>
</dbReference>
<evidence type="ECO:0000313" key="2">
    <source>
        <dbReference type="WBParaSite" id="PSAMB.scaffold1694size28667.g14448.t1"/>
    </source>
</evidence>